<dbReference type="Proteomes" id="UP000501812">
    <property type="component" value="Chromosome"/>
</dbReference>
<organism evidence="2 3">
    <name type="scientific">Luteolibacter luteus</name>
    <dbReference type="NCBI Taxonomy" id="2728835"/>
    <lineage>
        <taxon>Bacteria</taxon>
        <taxon>Pseudomonadati</taxon>
        <taxon>Verrucomicrobiota</taxon>
        <taxon>Verrucomicrobiia</taxon>
        <taxon>Verrucomicrobiales</taxon>
        <taxon>Verrucomicrobiaceae</taxon>
        <taxon>Luteolibacter</taxon>
    </lineage>
</organism>
<gene>
    <name evidence="2" type="ORF">HHL09_22990</name>
</gene>
<sequence length="83" mass="9352">MLQNHYEIRPREKGPGVGLSDSLGQHADLWFRNAEAALEYAVFSARRDGGTIRVYGSSGILHLEREVRGDVHSGKEELFREGR</sequence>
<evidence type="ECO:0008006" key="4">
    <source>
        <dbReference type="Google" id="ProtNLM"/>
    </source>
</evidence>
<proteinExistence type="predicted"/>
<dbReference type="EMBL" id="CP051774">
    <property type="protein sequence ID" value="QJE98529.1"/>
    <property type="molecule type" value="Genomic_DNA"/>
</dbReference>
<evidence type="ECO:0000256" key="1">
    <source>
        <dbReference type="SAM" id="MobiDB-lite"/>
    </source>
</evidence>
<evidence type="ECO:0000313" key="3">
    <source>
        <dbReference type="Proteomes" id="UP000501812"/>
    </source>
</evidence>
<accession>A0A858RQA1</accession>
<name>A0A858RQA1_9BACT</name>
<dbReference type="RefSeq" id="WP_169457016.1">
    <property type="nucleotide sequence ID" value="NZ_CP051774.1"/>
</dbReference>
<evidence type="ECO:0000313" key="2">
    <source>
        <dbReference type="EMBL" id="QJE98529.1"/>
    </source>
</evidence>
<keyword evidence="3" id="KW-1185">Reference proteome</keyword>
<dbReference type="KEGG" id="luo:HHL09_22990"/>
<dbReference type="AlphaFoldDB" id="A0A858RQA1"/>
<protein>
    <recommendedName>
        <fullName evidence="4">DUF2188 domain-containing protein</fullName>
    </recommendedName>
</protein>
<feature type="compositionally biased region" description="Basic and acidic residues" evidence="1">
    <location>
        <begin position="1"/>
        <end position="14"/>
    </location>
</feature>
<reference evidence="2 3" key="1">
    <citation type="submission" date="2020-04" db="EMBL/GenBank/DDBJ databases">
        <title>Luteolibacter sp. G-1-1-1 isolated from soil.</title>
        <authorList>
            <person name="Dahal R.H."/>
        </authorList>
    </citation>
    <scope>NUCLEOTIDE SEQUENCE [LARGE SCALE GENOMIC DNA]</scope>
    <source>
        <strain evidence="2 3">G-1-1-1</strain>
    </source>
</reference>
<feature type="region of interest" description="Disordered" evidence="1">
    <location>
        <begin position="1"/>
        <end position="20"/>
    </location>
</feature>